<evidence type="ECO:0000313" key="3">
    <source>
        <dbReference type="EMBL" id="MFC6354821.1"/>
    </source>
</evidence>
<accession>A0ABW1VA31</accession>
<dbReference type="Pfam" id="PF13641">
    <property type="entry name" value="Glyco_tranf_2_3"/>
    <property type="match status" value="1"/>
</dbReference>
<feature type="compositionally biased region" description="Acidic residues" evidence="1">
    <location>
        <begin position="967"/>
        <end position="987"/>
    </location>
</feature>
<dbReference type="RefSeq" id="WP_386726750.1">
    <property type="nucleotide sequence ID" value="NZ_JBHSTP010000001.1"/>
</dbReference>
<feature type="transmembrane region" description="Helical" evidence="2">
    <location>
        <begin position="718"/>
        <end position="739"/>
    </location>
</feature>
<feature type="transmembrane region" description="Helical" evidence="2">
    <location>
        <begin position="466"/>
        <end position="487"/>
    </location>
</feature>
<keyword evidence="3" id="KW-0808">Transferase</keyword>
<dbReference type="SUPFAM" id="SSF53448">
    <property type="entry name" value="Nucleotide-diphospho-sugar transferases"/>
    <property type="match status" value="1"/>
</dbReference>
<keyword evidence="2" id="KW-0472">Membrane</keyword>
<sequence>MYPRVTAILVARNGAAHLPRTLDALSTQTRRPDSIVTVDCGSTDSTAELLAEFGPTHFIAAGEELSFGDAVATAVRVTAPPTSNNELLWLIAQDSAPEPDALAALVGALEIAPSVAIVGPKQMDWDRADYFREFGESMTRYGASISLVGQELDQAQHDILSDVMAVGAGGMLVRHRVWEQLGGFDPALPVVDDALDLCVRARLAGHRVSVVPAARIASAGDGVAGPSASQRGAARRKRLRQRRSAQLHRRLVYAPAAAVPFHWLSLVPLAILRSILRLLRKQPGAIAGEFTAAFGAAFSGFRTSAARRQLARTRALGWASIAPLRVPGAEVHRRRALLREAQITRARGARSELRFFSGGGAWTVLAAVAVAAVVLAPLFGAPAISGGGLLPLSATPAELWQNTGYGWRDIGVGFVGAADPFASVLAVLGSLAFWEPSFALLLLYFLAIPLAALGAWMAAARLTEHGWLRALAAVLWMLAPTFLSAVVDGRPAAILVHLLLPWLFFAGVAAARSWSSAATAALLFAAIIACAPSLAPALLVMWLVAVALSGRSAIRYLGIPIPMLALAAPLVFDQYSRAQWLALVADPGVAIVGPRVSVWQLVLGFPDGGLGGWTALADVVALPGVTAQVIVAVLLAPLGFLALLALFLPGSRLAALSLLTASLGFATAVGASRIAVATVGSQAVPVWTGTGLSLYWLGLIGALVVALRALGRWATLPAVASGVLLVIAAVPLAIALPLGQSSVRGGLQRALPAFVTAEAQSDPRAGTLEIVPQPDGGVRAVLQRGTGTTLDDQSTLNDTNESQSGDEVRLAELAGNLSSRSGLDASDGLDAFRIRFVLLAPPARELGHGVGTAAEETSRRTSTSLDGNPLLVPVGETAFGSLWRYERDGAAADAAVIPAHAGGWFGTLVLVVQAVVFGVTLLLSIPTGAGRDEPRAQTGRKGRPKPLADAAVEADVAEDPEPRESVEVDSAEDDPTAADGTEEDADASDPVAVPDSNRAQAPVPSPSADSPAETDGAQPERGDSGVLREPSDPAEGSAQTDDTEATAVGSATPMQGDDDAH</sequence>
<keyword evidence="2" id="KW-0812">Transmembrane</keyword>
<comment type="caution">
    <text evidence="3">The sequence shown here is derived from an EMBL/GenBank/DDBJ whole genome shotgun (WGS) entry which is preliminary data.</text>
</comment>
<gene>
    <name evidence="3" type="ORF">ACFQB0_01660</name>
</gene>
<dbReference type="Proteomes" id="UP001596306">
    <property type="component" value="Unassembled WGS sequence"/>
</dbReference>
<dbReference type="GO" id="GO:0016757">
    <property type="term" value="F:glycosyltransferase activity"/>
    <property type="evidence" value="ECO:0007669"/>
    <property type="project" value="UniProtKB-KW"/>
</dbReference>
<reference evidence="4" key="1">
    <citation type="journal article" date="2019" name="Int. J. Syst. Evol. Microbiol.">
        <title>The Global Catalogue of Microorganisms (GCM) 10K type strain sequencing project: providing services to taxonomists for standard genome sequencing and annotation.</title>
        <authorList>
            <consortium name="The Broad Institute Genomics Platform"/>
            <consortium name="The Broad Institute Genome Sequencing Center for Infectious Disease"/>
            <person name="Wu L."/>
            <person name="Ma J."/>
        </authorList>
    </citation>
    <scope>NUCLEOTIDE SEQUENCE [LARGE SCALE GENOMIC DNA]</scope>
    <source>
        <strain evidence="4">CCUG 43304</strain>
    </source>
</reference>
<evidence type="ECO:0000256" key="1">
    <source>
        <dbReference type="SAM" id="MobiDB-lite"/>
    </source>
</evidence>
<dbReference type="Gene3D" id="3.90.550.10">
    <property type="entry name" value="Spore Coat Polysaccharide Biosynthesis Protein SpsA, Chain A"/>
    <property type="match status" value="1"/>
</dbReference>
<dbReference type="EC" id="2.4.-.-" evidence="3"/>
<dbReference type="PANTHER" id="PTHR43685">
    <property type="entry name" value="GLYCOSYLTRANSFERASE"/>
    <property type="match status" value="1"/>
</dbReference>
<keyword evidence="2" id="KW-1133">Transmembrane helix</keyword>
<organism evidence="3 4">
    <name type="scientific">Luethyella okanaganae</name>
    <dbReference type="NCBI Taxonomy" id="69372"/>
    <lineage>
        <taxon>Bacteria</taxon>
        <taxon>Bacillati</taxon>
        <taxon>Actinomycetota</taxon>
        <taxon>Actinomycetes</taxon>
        <taxon>Micrococcales</taxon>
        <taxon>Microbacteriaceae</taxon>
        <taxon>Luethyella</taxon>
    </lineage>
</organism>
<keyword evidence="3" id="KW-0328">Glycosyltransferase</keyword>
<feature type="transmembrane region" description="Helical" evidence="2">
    <location>
        <begin position="410"/>
        <end position="434"/>
    </location>
</feature>
<name>A0ABW1VA31_9MICO</name>
<feature type="compositionally biased region" description="Low complexity" evidence="1">
    <location>
        <begin position="988"/>
        <end position="1011"/>
    </location>
</feature>
<dbReference type="InterPro" id="IPR029044">
    <property type="entry name" value="Nucleotide-diphossugar_trans"/>
</dbReference>
<feature type="transmembrane region" description="Helical" evidence="2">
    <location>
        <begin position="625"/>
        <end position="646"/>
    </location>
</feature>
<feature type="transmembrane region" description="Helical" evidence="2">
    <location>
        <begin position="653"/>
        <end position="674"/>
    </location>
</feature>
<keyword evidence="4" id="KW-1185">Reference proteome</keyword>
<feature type="transmembrane region" description="Helical" evidence="2">
    <location>
        <begin position="251"/>
        <end position="272"/>
    </location>
</feature>
<feature type="transmembrane region" description="Helical" evidence="2">
    <location>
        <begin position="553"/>
        <end position="572"/>
    </location>
</feature>
<dbReference type="EMBL" id="JBHSTP010000001">
    <property type="protein sequence ID" value="MFC6354821.1"/>
    <property type="molecule type" value="Genomic_DNA"/>
</dbReference>
<feature type="transmembrane region" description="Helical" evidence="2">
    <location>
        <begin position="520"/>
        <end position="546"/>
    </location>
</feature>
<feature type="region of interest" description="Disordered" evidence="1">
    <location>
        <begin position="927"/>
        <end position="1061"/>
    </location>
</feature>
<evidence type="ECO:0000313" key="4">
    <source>
        <dbReference type="Proteomes" id="UP001596306"/>
    </source>
</evidence>
<dbReference type="InterPro" id="IPR050834">
    <property type="entry name" value="Glycosyltransf_2"/>
</dbReference>
<feature type="transmembrane region" description="Helical" evidence="2">
    <location>
        <begin position="694"/>
        <end position="711"/>
    </location>
</feature>
<evidence type="ECO:0000256" key="2">
    <source>
        <dbReference type="SAM" id="Phobius"/>
    </source>
</evidence>
<dbReference type="PANTHER" id="PTHR43685:SF3">
    <property type="entry name" value="SLR2126 PROTEIN"/>
    <property type="match status" value="1"/>
</dbReference>
<feature type="transmembrane region" description="Helical" evidence="2">
    <location>
        <begin position="494"/>
        <end position="514"/>
    </location>
</feature>
<protein>
    <submittedName>
        <fullName evidence="3">Glycosyltransferase</fullName>
        <ecNumber evidence="3">2.4.-.-</ecNumber>
    </submittedName>
</protein>
<proteinExistence type="predicted"/>
<feature type="transmembrane region" description="Helical" evidence="2">
    <location>
        <begin position="441"/>
        <end position="460"/>
    </location>
</feature>
<feature type="transmembrane region" description="Helical" evidence="2">
    <location>
        <begin position="355"/>
        <end position="379"/>
    </location>
</feature>